<dbReference type="EMBL" id="BOOP01000001">
    <property type="protein sequence ID" value="GII35094.1"/>
    <property type="molecule type" value="Genomic_DNA"/>
</dbReference>
<dbReference type="SUPFAM" id="SSF53098">
    <property type="entry name" value="Ribonuclease H-like"/>
    <property type="match status" value="1"/>
</dbReference>
<feature type="transmembrane region" description="Helical" evidence="2">
    <location>
        <begin position="94"/>
        <end position="112"/>
    </location>
</feature>
<gene>
    <name evidence="3" type="ORF">Pph01_00970</name>
</gene>
<evidence type="ECO:0000313" key="4">
    <source>
        <dbReference type="Proteomes" id="UP000622547"/>
    </source>
</evidence>
<keyword evidence="2" id="KW-1133">Transmembrane helix</keyword>
<sequence length="182" mass="19848">MRVGRSPRSAIPVPLSRLVTVAGARWTIEECFQTGKNEAAIDHYQVRLYPAWYRYMTLAMLALAFLAVTRATLIREPDPDEVAPQKGPTPITHSDLLAIIGAGVVVGVSILLHRPGLTRALVTGENSNFTILAITGLVTVLGFVVAITWLVRRIRKAAPPSDARHSGEGKEVTTARHRKEHG</sequence>
<name>A0A8J3TYU7_9ACTN</name>
<feature type="transmembrane region" description="Helical" evidence="2">
    <location>
        <begin position="132"/>
        <end position="151"/>
    </location>
</feature>
<feature type="transmembrane region" description="Helical" evidence="2">
    <location>
        <begin position="52"/>
        <end position="73"/>
    </location>
</feature>
<comment type="caution">
    <text evidence="3">The sequence shown here is derived from an EMBL/GenBank/DDBJ whole genome shotgun (WGS) entry which is preliminary data.</text>
</comment>
<protein>
    <submittedName>
        <fullName evidence="3">Uncharacterized protein</fullName>
    </submittedName>
</protein>
<accession>A0A8J3TYU7</accession>
<evidence type="ECO:0000256" key="2">
    <source>
        <dbReference type="SAM" id="Phobius"/>
    </source>
</evidence>
<dbReference type="Proteomes" id="UP000622547">
    <property type="component" value="Unassembled WGS sequence"/>
</dbReference>
<dbReference type="AlphaFoldDB" id="A0A8J3TYU7"/>
<reference evidence="3 4" key="1">
    <citation type="submission" date="2021-01" db="EMBL/GenBank/DDBJ databases">
        <title>Whole genome shotgun sequence of Planotetraspora phitsanulokensis NBRC 104273.</title>
        <authorList>
            <person name="Komaki H."/>
            <person name="Tamura T."/>
        </authorList>
    </citation>
    <scope>NUCLEOTIDE SEQUENCE [LARGE SCALE GENOMIC DNA]</scope>
    <source>
        <strain evidence="3 4">NBRC 104273</strain>
    </source>
</reference>
<keyword evidence="2" id="KW-0812">Transmembrane</keyword>
<evidence type="ECO:0000256" key="1">
    <source>
        <dbReference type="SAM" id="MobiDB-lite"/>
    </source>
</evidence>
<keyword evidence="4" id="KW-1185">Reference proteome</keyword>
<proteinExistence type="predicted"/>
<keyword evidence="2" id="KW-0472">Membrane</keyword>
<feature type="compositionally biased region" description="Basic and acidic residues" evidence="1">
    <location>
        <begin position="162"/>
        <end position="174"/>
    </location>
</feature>
<organism evidence="3 4">
    <name type="scientific">Planotetraspora phitsanulokensis</name>
    <dbReference type="NCBI Taxonomy" id="575192"/>
    <lineage>
        <taxon>Bacteria</taxon>
        <taxon>Bacillati</taxon>
        <taxon>Actinomycetota</taxon>
        <taxon>Actinomycetes</taxon>
        <taxon>Streptosporangiales</taxon>
        <taxon>Streptosporangiaceae</taxon>
        <taxon>Planotetraspora</taxon>
    </lineage>
</organism>
<evidence type="ECO:0000313" key="3">
    <source>
        <dbReference type="EMBL" id="GII35094.1"/>
    </source>
</evidence>
<feature type="region of interest" description="Disordered" evidence="1">
    <location>
        <begin position="160"/>
        <end position="182"/>
    </location>
</feature>
<dbReference type="InterPro" id="IPR012337">
    <property type="entry name" value="RNaseH-like_sf"/>
</dbReference>